<gene>
    <name evidence="1" type="ORF">BDV37DRAFT_242391</name>
</gene>
<dbReference type="AlphaFoldDB" id="A0A5N7DL33"/>
<dbReference type="Proteomes" id="UP000325579">
    <property type="component" value="Unassembled WGS sequence"/>
</dbReference>
<name>A0A5N7DL33_9EURO</name>
<dbReference type="OrthoDB" id="5366256at2759"/>
<organism evidence="1 2">
    <name type="scientific">Aspergillus pseudonomiae</name>
    <dbReference type="NCBI Taxonomy" id="1506151"/>
    <lineage>
        <taxon>Eukaryota</taxon>
        <taxon>Fungi</taxon>
        <taxon>Dikarya</taxon>
        <taxon>Ascomycota</taxon>
        <taxon>Pezizomycotina</taxon>
        <taxon>Eurotiomycetes</taxon>
        <taxon>Eurotiomycetidae</taxon>
        <taxon>Eurotiales</taxon>
        <taxon>Aspergillaceae</taxon>
        <taxon>Aspergillus</taxon>
        <taxon>Aspergillus subgen. Circumdati</taxon>
    </lineage>
</organism>
<evidence type="ECO:0008006" key="3">
    <source>
        <dbReference type="Google" id="ProtNLM"/>
    </source>
</evidence>
<reference evidence="1 2" key="1">
    <citation type="submission" date="2019-04" db="EMBL/GenBank/DDBJ databases">
        <authorList>
            <consortium name="DOE Joint Genome Institute"/>
            <person name="Mondo S."/>
            <person name="Kjaerbolling I."/>
            <person name="Vesth T."/>
            <person name="Frisvad J.C."/>
            <person name="Nybo J.L."/>
            <person name="Theobald S."/>
            <person name="Kildgaard S."/>
            <person name="Isbrandt T."/>
            <person name="Kuo A."/>
            <person name="Sato A."/>
            <person name="Lyhne E.K."/>
            <person name="Kogle M.E."/>
            <person name="Wiebenga A."/>
            <person name="Kun R.S."/>
            <person name="Lubbers R.J."/>
            <person name="Makela M.R."/>
            <person name="Barry K."/>
            <person name="Chovatia M."/>
            <person name="Clum A."/>
            <person name="Daum C."/>
            <person name="Haridas S."/>
            <person name="He G."/>
            <person name="LaButti K."/>
            <person name="Lipzen A."/>
            <person name="Riley R."/>
            <person name="Salamov A."/>
            <person name="Simmons B.A."/>
            <person name="Magnuson J.K."/>
            <person name="Henrissat B."/>
            <person name="Mortensen U.H."/>
            <person name="Larsen T.O."/>
            <person name="Devries R.P."/>
            <person name="Grigoriev I.V."/>
            <person name="Machida M."/>
            <person name="Baker S.E."/>
            <person name="Andersen M.R."/>
            <person name="Cantor M.N."/>
            <person name="Hua S.X."/>
        </authorList>
    </citation>
    <scope>NUCLEOTIDE SEQUENCE [LARGE SCALE GENOMIC DNA]</scope>
    <source>
        <strain evidence="1 2">CBS 119388</strain>
    </source>
</reference>
<sequence length="91" mass="10318">MRNDVQLTGPNMDPPNECAQSAIDDFLQYLMNLKPTPSLHCFEHGCNGRRFSTRTNYIRHLKEQSGSGKLFRCPTCAQSFTRSTAKNIHVS</sequence>
<protein>
    <recommendedName>
        <fullName evidence="3">C2H2-type domain-containing protein</fullName>
    </recommendedName>
</protein>
<evidence type="ECO:0000313" key="2">
    <source>
        <dbReference type="Proteomes" id="UP000325579"/>
    </source>
</evidence>
<dbReference type="Gene3D" id="3.30.160.60">
    <property type="entry name" value="Classic Zinc Finger"/>
    <property type="match status" value="1"/>
</dbReference>
<accession>A0A5N7DL33</accession>
<proteinExistence type="predicted"/>
<dbReference type="GeneID" id="43666004"/>
<dbReference type="EMBL" id="ML736752">
    <property type="protein sequence ID" value="KAE8406683.1"/>
    <property type="molecule type" value="Genomic_DNA"/>
</dbReference>
<evidence type="ECO:0000313" key="1">
    <source>
        <dbReference type="EMBL" id="KAE8406683.1"/>
    </source>
</evidence>
<keyword evidence="2" id="KW-1185">Reference proteome</keyword>
<dbReference type="RefSeq" id="XP_031944002.1">
    <property type="nucleotide sequence ID" value="XM_032081313.1"/>
</dbReference>